<dbReference type="EMBL" id="QYZP01000002">
    <property type="protein sequence ID" value="RJN32004.1"/>
    <property type="molecule type" value="Genomic_DNA"/>
</dbReference>
<dbReference type="GO" id="GO:0005975">
    <property type="term" value="P:carbohydrate metabolic process"/>
    <property type="evidence" value="ECO:0007669"/>
    <property type="project" value="InterPro"/>
</dbReference>
<dbReference type="SUPFAM" id="SSF51011">
    <property type="entry name" value="Glycosyl hydrolase domain"/>
    <property type="match status" value="1"/>
</dbReference>
<evidence type="ECO:0000313" key="2">
    <source>
        <dbReference type="EMBL" id="RJN32004.1"/>
    </source>
</evidence>
<dbReference type="Gene3D" id="3.20.20.80">
    <property type="entry name" value="Glycosidases"/>
    <property type="match status" value="1"/>
</dbReference>
<evidence type="ECO:0000259" key="1">
    <source>
        <dbReference type="SMART" id="SM00642"/>
    </source>
</evidence>
<dbReference type="Gene3D" id="2.60.40.1180">
    <property type="entry name" value="Golgi alpha-mannosidase II"/>
    <property type="match status" value="1"/>
</dbReference>
<dbReference type="PANTHER" id="PTHR10357">
    <property type="entry name" value="ALPHA-AMYLASE FAMILY MEMBER"/>
    <property type="match status" value="1"/>
</dbReference>
<feature type="domain" description="Glycosyl hydrolase family 13 catalytic" evidence="1">
    <location>
        <begin position="18"/>
        <end position="429"/>
    </location>
</feature>
<dbReference type="SUPFAM" id="SSF51445">
    <property type="entry name" value="(Trans)glycosidases"/>
    <property type="match status" value="1"/>
</dbReference>
<organism evidence="2 3">
    <name type="scientific">Nesterenkonia natronophila</name>
    <dbReference type="NCBI Taxonomy" id="2174932"/>
    <lineage>
        <taxon>Bacteria</taxon>
        <taxon>Bacillati</taxon>
        <taxon>Actinomycetota</taxon>
        <taxon>Actinomycetes</taxon>
        <taxon>Micrococcales</taxon>
        <taxon>Micrococcaceae</taxon>
        <taxon>Nesterenkonia</taxon>
    </lineage>
</organism>
<protein>
    <submittedName>
        <fullName evidence="2">Trehalose synthase</fullName>
    </submittedName>
</protein>
<sequence length="563" mass="64595">MRITETADLWYNNAVFYCIDVETYLDSTGSGGGDLHGITQRIDYLAEIGVTCLWLMPFYPSPRRDNGYDIADMYGVDRRYGDHGDFVELIRVAHDRGLRVIVDLVINHTSDQHPWFKASRRSTDNPYRDYYVWRADDPGDTSDQAMFPDEEDGIWTFDEQTEQWYLHHFLHTQPDLNTANPQVREEITKLMGFWLQLGVDGFRVDAVPFAINQRTLVGMDEHEFEEPHDYLRSLRRFLQRRASGQGSAIMLGEVNLPHEEQVAFFGGERGDQLTMQFDFFTNQRLFLSLARQESAPLAEALRSRPTGLRVESQYANFLRNHDELTLDLLEDDEQEEVLDAFAPEEEMRFAGRGLRRRLPGMFNGDPRRLKMAYSLLFTLPGTPVMFYGEEIGMGENLDVPGREAVRTPMQWTSEKNAGFSTAKPSQLSRAVTEGPFGPEHVNAAQARRDPNSMLHHITRLAQRYRESPELGWGDTTIIDTELPQVLVHTTTWEDRSMVLLHNLASEPAIVPFTLEGMEPGTQLVDLLSEESCELDADRSTRMPMDGYGYRWLRVAAQGDHRLL</sequence>
<dbReference type="SMART" id="SM00642">
    <property type="entry name" value="Aamy"/>
    <property type="match status" value="1"/>
</dbReference>
<dbReference type="Proteomes" id="UP000266615">
    <property type="component" value="Unassembled WGS sequence"/>
</dbReference>
<name>A0A3A4FB27_9MICC</name>
<gene>
    <name evidence="2" type="ORF">D3250_07855</name>
</gene>
<keyword evidence="3" id="KW-1185">Reference proteome</keyword>
<dbReference type="Pfam" id="PF00128">
    <property type="entry name" value="Alpha-amylase"/>
    <property type="match status" value="2"/>
</dbReference>
<reference evidence="2 3" key="1">
    <citation type="submission" date="2018-09" db="EMBL/GenBank/DDBJ databases">
        <title>Nesterenkonia natronophila sp. nov., an alkaliphilic actinobacteriume isolated from a soda lake, and emended description of the genus Nesterenkonia.</title>
        <authorList>
            <person name="Menes R.J."/>
            <person name="Iriarte A."/>
        </authorList>
    </citation>
    <scope>NUCLEOTIDE SEQUENCE [LARGE SCALE GENOMIC DNA]</scope>
    <source>
        <strain evidence="2 3">M8</strain>
    </source>
</reference>
<dbReference type="InterPro" id="IPR017853">
    <property type="entry name" value="GH"/>
</dbReference>
<dbReference type="OrthoDB" id="9043248at2"/>
<accession>A0A3A4FB27</accession>
<proteinExistence type="predicted"/>
<dbReference type="AlphaFoldDB" id="A0A3A4FB27"/>
<dbReference type="Pfam" id="PF22157">
    <property type="entry name" value="SupH-like_C"/>
    <property type="match status" value="1"/>
</dbReference>
<dbReference type="CDD" id="cd11334">
    <property type="entry name" value="AmyAc_TreS"/>
    <property type="match status" value="1"/>
</dbReference>
<dbReference type="InterPro" id="IPR054049">
    <property type="entry name" value="SupH-like_C"/>
</dbReference>
<evidence type="ECO:0000313" key="3">
    <source>
        <dbReference type="Proteomes" id="UP000266615"/>
    </source>
</evidence>
<dbReference type="Gene3D" id="3.90.400.10">
    <property type="entry name" value="Oligo-1,6-glucosidase, Domain 2"/>
    <property type="match status" value="1"/>
</dbReference>
<dbReference type="InterPro" id="IPR013780">
    <property type="entry name" value="Glyco_hydro_b"/>
</dbReference>
<comment type="caution">
    <text evidence="2">The sequence shown here is derived from an EMBL/GenBank/DDBJ whole genome shotgun (WGS) entry which is preliminary data.</text>
</comment>
<dbReference type="InterPro" id="IPR045857">
    <property type="entry name" value="O16G_dom_2"/>
</dbReference>
<dbReference type="PANTHER" id="PTHR10357:SF219">
    <property type="entry name" value="MALTOSE ALPHA-D-GLUCOSYLTRANSFERASE"/>
    <property type="match status" value="1"/>
</dbReference>
<dbReference type="InterPro" id="IPR006047">
    <property type="entry name" value="GH13_cat_dom"/>
</dbReference>
<dbReference type="RefSeq" id="WP_119902793.1">
    <property type="nucleotide sequence ID" value="NZ_QYZP01000002.1"/>
</dbReference>